<dbReference type="InterPro" id="IPR036388">
    <property type="entry name" value="WH-like_DNA-bd_sf"/>
</dbReference>
<dbReference type="OrthoDB" id="6008408at2"/>
<organism evidence="1 2">
    <name type="scientific">Senegalimassilia anaerobia</name>
    <dbReference type="NCBI Taxonomy" id="1473216"/>
    <lineage>
        <taxon>Bacteria</taxon>
        <taxon>Bacillati</taxon>
        <taxon>Actinomycetota</taxon>
        <taxon>Coriobacteriia</taxon>
        <taxon>Coriobacteriales</taxon>
        <taxon>Coriobacteriaceae</taxon>
        <taxon>Senegalimassilia</taxon>
    </lineage>
</organism>
<sequence length="508" mass="57489">MPQPPVGAKVSHVQESEWEIFRTLITHDDRNSYYVVSSDASGSWEDTAVKSESLSAIGFNTKSAYYMTHNGFTSACRKSEQVRQLNTLFFDLDCHDRGLQETRAIVSQTLDTLKQAVGGGTLPQPTMTIDTGRGVQLFYVLTRSIPYRVSANGQVNIKSVKLFENVQKRMASLLDSVVSSIKGISVDRATFDVSRVSRIPGTFNAKAGRYASLCNYSFDALYSLSKLSGLIPARAEQPNCKTNLKRAFKKTSSIINYQPLLKSRLTKIIELQKLRNYNCEGNRELMSFVFYNTAVQVYPHEIAQQKLSSFNNNFINPLNISELNGITKSVDSVTNMRGEQGYYLIGANRLRELLAMTLKEEVAINFFESKRSVLRKEAKRITKEKRDQRNARIVTLYRQGSHTYASIAKQVMCSVRTVATVISSYKQNQHQRVLVNLTRYNKKVLDACNFLSYEFKKCLLSQSPRFLVTSSYCSSLTETLPASVSVTLAWEGFCLAIRRFIYNQRLVQ</sequence>
<protein>
    <recommendedName>
        <fullName evidence="3">Replication protein</fullName>
    </recommendedName>
</protein>
<dbReference type="EMBL" id="PPTP01000006">
    <property type="protein sequence ID" value="RDB54985.1"/>
    <property type="molecule type" value="Genomic_DNA"/>
</dbReference>
<dbReference type="Gene3D" id="1.10.10.10">
    <property type="entry name" value="Winged helix-like DNA-binding domain superfamily/Winged helix DNA-binding domain"/>
    <property type="match status" value="1"/>
</dbReference>
<keyword evidence="2" id="KW-1185">Reference proteome</keyword>
<gene>
    <name evidence="1" type="ORF">C1880_07050</name>
</gene>
<evidence type="ECO:0000313" key="2">
    <source>
        <dbReference type="Proteomes" id="UP000253792"/>
    </source>
</evidence>
<dbReference type="Proteomes" id="UP000253792">
    <property type="component" value="Unassembled WGS sequence"/>
</dbReference>
<dbReference type="AlphaFoldDB" id="A0A369L9Y8"/>
<evidence type="ECO:0008006" key="3">
    <source>
        <dbReference type="Google" id="ProtNLM"/>
    </source>
</evidence>
<dbReference type="RefSeq" id="WP_114620860.1">
    <property type="nucleotide sequence ID" value="NZ_PPTP01000006.1"/>
</dbReference>
<name>A0A369L9Y8_9ACTN</name>
<evidence type="ECO:0000313" key="1">
    <source>
        <dbReference type="EMBL" id="RDB54985.1"/>
    </source>
</evidence>
<proteinExistence type="predicted"/>
<reference evidence="1 2" key="1">
    <citation type="journal article" date="2018" name="Elife">
        <title>Discovery and characterization of a prevalent human gut bacterial enzyme sufficient for the inactivation of a family of plant toxins.</title>
        <authorList>
            <person name="Koppel N."/>
            <person name="Bisanz J.E."/>
            <person name="Pandelia M.E."/>
            <person name="Turnbaugh P.J."/>
            <person name="Balskus E.P."/>
        </authorList>
    </citation>
    <scope>NUCLEOTIDE SEQUENCE [LARGE SCALE GENOMIC DNA]</scope>
    <source>
        <strain evidence="2">anaerobia AP69FAA</strain>
    </source>
</reference>
<accession>A0A369L9Y8</accession>
<comment type="caution">
    <text evidence="1">The sequence shown here is derived from an EMBL/GenBank/DDBJ whole genome shotgun (WGS) entry which is preliminary data.</text>
</comment>